<proteinExistence type="predicted"/>
<dbReference type="Proteomes" id="UP000281332">
    <property type="component" value="Unassembled WGS sequence"/>
</dbReference>
<reference evidence="1 2" key="1">
    <citation type="submission" date="2018-11" db="EMBL/GenBank/DDBJ databases">
        <title>Whole genome sequencing of Pantoea sp. RIT388.</title>
        <authorList>
            <person name="Gan H.M."/>
            <person name="Hudson A.O."/>
        </authorList>
    </citation>
    <scope>NUCLEOTIDE SEQUENCE [LARGE SCALE GENOMIC DNA]</scope>
    <source>
        <strain evidence="1 2">RIT388</strain>
    </source>
</reference>
<dbReference type="OrthoDB" id="6547575at2"/>
<protein>
    <submittedName>
        <fullName evidence="1">Uncharacterized protein</fullName>
    </submittedName>
</protein>
<organism evidence="1 2">
    <name type="scientific">Candidatus Pantoea deserta</name>
    <dbReference type="NCBI Taxonomy" id="1869313"/>
    <lineage>
        <taxon>Bacteria</taxon>
        <taxon>Pseudomonadati</taxon>
        <taxon>Pseudomonadota</taxon>
        <taxon>Gammaproteobacteria</taxon>
        <taxon>Enterobacterales</taxon>
        <taxon>Erwiniaceae</taxon>
        <taxon>Pantoea</taxon>
    </lineage>
</organism>
<dbReference type="EMBL" id="RMVG01000061">
    <property type="protein sequence ID" value="RPD91255.1"/>
    <property type="molecule type" value="Genomic_DNA"/>
</dbReference>
<sequence>MSDTRILAHANLAVNLSALATSAPDSDTLTAAQFMDLYAYICEAGTFAGFSAVPWEELGMCNVIHEPTDEPEGLRIYLRDNWPVAVLGFDVGYRVIPGMITNRWQQS</sequence>
<gene>
    <name evidence="1" type="ORF">BBB56_23480</name>
</gene>
<dbReference type="AlphaFoldDB" id="A0A3N4N7A7"/>
<name>A0A3N4N7A7_9GAMM</name>
<comment type="caution">
    <text evidence="1">The sequence shown here is derived from an EMBL/GenBank/DDBJ whole genome shotgun (WGS) entry which is preliminary data.</text>
</comment>
<accession>A0A3N4N7A7</accession>
<dbReference type="RefSeq" id="WP_123803269.1">
    <property type="nucleotide sequence ID" value="NZ_RMVG01000061.1"/>
</dbReference>
<evidence type="ECO:0000313" key="1">
    <source>
        <dbReference type="EMBL" id="RPD91255.1"/>
    </source>
</evidence>
<keyword evidence="2" id="KW-1185">Reference proteome</keyword>
<evidence type="ECO:0000313" key="2">
    <source>
        <dbReference type="Proteomes" id="UP000281332"/>
    </source>
</evidence>